<feature type="domain" description="NAD-dependent epimerase/dehydratase" evidence="2">
    <location>
        <begin position="4"/>
        <end position="98"/>
    </location>
</feature>
<accession>A0ABP4PHD0</accession>
<evidence type="ECO:0000313" key="4">
    <source>
        <dbReference type="Proteomes" id="UP001500350"/>
    </source>
</evidence>
<evidence type="ECO:0000259" key="2">
    <source>
        <dbReference type="Pfam" id="PF01370"/>
    </source>
</evidence>
<protein>
    <recommendedName>
        <fullName evidence="2">NAD-dependent epimerase/dehydratase domain-containing protein</fullName>
    </recommendedName>
</protein>
<comment type="caution">
    <text evidence="3">The sequence shown here is derived from an EMBL/GenBank/DDBJ whole genome shotgun (WGS) entry which is preliminary data.</text>
</comment>
<evidence type="ECO:0000313" key="3">
    <source>
        <dbReference type="EMBL" id="GAA1578265.1"/>
    </source>
</evidence>
<dbReference type="Gene3D" id="3.40.50.720">
    <property type="entry name" value="NAD(P)-binding Rossmann-like Domain"/>
    <property type="match status" value="1"/>
</dbReference>
<reference evidence="4" key="1">
    <citation type="journal article" date="2019" name="Int. J. Syst. Evol. Microbiol.">
        <title>The Global Catalogue of Microorganisms (GCM) 10K type strain sequencing project: providing services to taxonomists for standard genome sequencing and annotation.</title>
        <authorList>
            <consortium name="The Broad Institute Genomics Platform"/>
            <consortium name="The Broad Institute Genome Sequencing Center for Infectious Disease"/>
            <person name="Wu L."/>
            <person name="Ma J."/>
        </authorList>
    </citation>
    <scope>NUCLEOTIDE SEQUENCE [LARGE SCALE GENOMIC DNA]</scope>
    <source>
        <strain evidence="4">JCM 14589</strain>
    </source>
</reference>
<dbReference type="SUPFAM" id="SSF51735">
    <property type="entry name" value="NAD(P)-binding Rossmann-fold domains"/>
    <property type="match status" value="1"/>
</dbReference>
<proteinExistence type="predicted"/>
<dbReference type="Proteomes" id="UP001500350">
    <property type="component" value="Unassembled WGS sequence"/>
</dbReference>
<gene>
    <name evidence="3" type="ORF">GCM10009763_26780</name>
</gene>
<dbReference type="InterPro" id="IPR036291">
    <property type="entry name" value="NAD(P)-bd_dom_sf"/>
</dbReference>
<dbReference type="EMBL" id="BAAANW010000031">
    <property type="protein sequence ID" value="GAA1578265.1"/>
    <property type="molecule type" value="Genomic_DNA"/>
</dbReference>
<name>A0ABP4PHD0_9MICO</name>
<dbReference type="InterPro" id="IPR001509">
    <property type="entry name" value="Epimerase_deHydtase"/>
</dbReference>
<organism evidence="3 4">
    <name type="scientific">Dermacoccus profundi</name>
    <dbReference type="NCBI Taxonomy" id="322602"/>
    <lineage>
        <taxon>Bacteria</taxon>
        <taxon>Bacillati</taxon>
        <taxon>Actinomycetota</taxon>
        <taxon>Actinomycetes</taxon>
        <taxon>Micrococcales</taxon>
        <taxon>Dermacoccaceae</taxon>
        <taxon>Dermacoccus</taxon>
    </lineage>
</organism>
<evidence type="ECO:0000256" key="1">
    <source>
        <dbReference type="SAM" id="MobiDB-lite"/>
    </source>
</evidence>
<keyword evidence="4" id="KW-1185">Reference proteome</keyword>
<sequence>MRVAIAGSTGLIGTKLVELARSDGHDVVEVSRSSGFDLTDEAVLPRLAEALADVDAVVDVTQGASFEEDEAVSFFRSVAGHLGQAAHEAGVRRTVVLSIVGIEESPDYGYYVGKVAQEKAHRENSPGVLVLRATQFHEFPGQMVEWFTTDGVADVMDVEFQPVDSAEVVRLLARDGDRVVRRRCPTRRAAHREPRRPGPRARCGQGARCRGEAGRSARIHGRGRHVAAAGGRRHRAWPLVARVDGSGELTLPR</sequence>
<dbReference type="Pfam" id="PF01370">
    <property type="entry name" value="Epimerase"/>
    <property type="match status" value="1"/>
</dbReference>
<feature type="region of interest" description="Disordered" evidence="1">
    <location>
        <begin position="186"/>
        <end position="217"/>
    </location>
</feature>
<dbReference type="RefSeq" id="WP_206609325.1">
    <property type="nucleotide sequence ID" value="NZ_BAAANW010000031.1"/>
</dbReference>